<sequence>MDSLDGFYVTAVRDGLHWDNVQGFRERVAQELEAACLRLLIDLRGTVRADSTGLGALLQAHTRAHRAAGNSASRAWMRT</sequence>
<keyword evidence="3" id="KW-1185">Reference proteome</keyword>
<dbReference type="AlphaFoldDB" id="A0A126ZZ52"/>
<dbReference type="Gene3D" id="3.30.750.24">
    <property type="entry name" value="STAS domain"/>
    <property type="match status" value="1"/>
</dbReference>
<dbReference type="CDD" id="cd07043">
    <property type="entry name" value="STAS_anti-anti-sigma_factors"/>
    <property type="match status" value="1"/>
</dbReference>
<dbReference type="InterPro" id="IPR002645">
    <property type="entry name" value="STAS_dom"/>
</dbReference>
<organism evidence="2 3">
    <name type="scientific">Sinomonas atrocyanea</name>
    <dbReference type="NCBI Taxonomy" id="37927"/>
    <lineage>
        <taxon>Bacteria</taxon>
        <taxon>Bacillati</taxon>
        <taxon>Actinomycetota</taxon>
        <taxon>Actinomycetes</taxon>
        <taxon>Micrococcales</taxon>
        <taxon>Micrococcaceae</taxon>
        <taxon>Sinomonas</taxon>
    </lineage>
</organism>
<dbReference type="RefSeq" id="WP_066496016.1">
    <property type="nucleotide sequence ID" value="NZ_BJMO01000042.1"/>
</dbReference>
<accession>A0A126ZZ52</accession>
<name>A0A126ZZ52_9MICC</name>
<dbReference type="EMBL" id="CP014518">
    <property type="protein sequence ID" value="AMM31685.1"/>
    <property type="molecule type" value="Genomic_DNA"/>
</dbReference>
<proteinExistence type="predicted"/>
<protein>
    <recommendedName>
        <fullName evidence="1">STAS domain-containing protein</fullName>
    </recommendedName>
</protein>
<dbReference type="SUPFAM" id="SSF52091">
    <property type="entry name" value="SpoIIaa-like"/>
    <property type="match status" value="1"/>
</dbReference>
<dbReference type="Pfam" id="PF01740">
    <property type="entry name" value="STAS"/>
    <property type="match status" value="1"/>
</dbReference>
<dbReference type="KEGG" id="satk:SA2016_1000"/>
<dbReference type="Proteomes" id="UP000070134">
    <property type="component" value="Chromosome"/>
</dbReference>
<dbReference type="InterPro" id="IPR036513">
    <property type="entry name" value="STAS_dom_sf"/>
</dbReference>
<feature type="domain" description="STAS" evidence="1">
    <location>
        <begin position="1"/>
        <end position="69"/>
    </location>
</feature>
<evidence type="ECO:0000313" key="2">
    <source>
        <dbReference type="EMBL" id="AMM31685.1"/>
    </source>
</evidence>
<reference evidence="2 3" key="1">
    <citation type="submission" date="2016-02" db="EMBL/GenBank/DDBJ databases">
        <title>Complete genome of Sinomonas atrocyanea KCTC 3377.</title>
        <authorList>
            <person name="Kim K.M."/>
        </authorList>
    </citation>
    <scope>NUCLEOTIDE SEQUENCE [LARGE SCALE GENOMIC DNA]</scope>
    <source>
        <strain evidence="2 3">KCTC 3377</strain>
    </source>
</reference>
<gene>
    <name evidence="2" type="ORF">SA2016_1000</name>
</gene>
<evidence type="ECO:0000259" key="1">
    <source>
        <dbReference type="PROSITE" id="PS50801"/>
    </source>
</evidence>
<dbReference type="PROSITE" id="PS50801">
    <property type="entry name" value="STAS"/>
    <property type="match status" value="1"/>
</dbReference>
<evidence type="ECO:0000313" key="3">
    <source>
        <dbReference type="Proteomes" id="UP000070134"/>
    </source>
</evidence>